<dbReference type="Pfam" id="PF04717">
    <property type="entry name" value="Phage_base_V"/>
    <property type="match status" value="1"/>
</dbReference>
<accession>A0A645AZJ7</accession>
<comment type="caution">
    <text evidence="2">The sequence shown here is derived from an EMBL/GenBank/DDBJ whole genome shotgun (WGS) entry which is preliminary data.</text>
</comment>
<evidence type="ECO:0000259" key="1">
    <source>
        <dbReference type="Pfam" id="PF04717"/>
    </source>
</evidence>
<sequence>MSIEQLFRESPENQNPSLQIRQMGLRLARVTNINDEEKLNRVKCTPIENENKEETDWCYVMASLGGKACGQFFFPNVNDIVVLGYLGGERPIVLGAIWNTEVTPPYTIENGKVYNFSIKTPGGSELLFYDEPGKQKLSVTTPAGSQLVIDDEKKTAIFSDKNSDNKLKMDFTKGEIALSAKTKLTLTAGSTEITLQSSGTIEEKAQSKVSIEAATVEGKATAKLSLQGTATEIKANGTMSVQASGPLQVKGAIVKIN</sequence>
<feature type="domain" description="Gp5/Type VI secretion system Vgr protein OB-fold" evidence="1">
    <location>
        <begin position="27"/>
        <end position="98"/>
    </location>
</feature>
<dbReference type="EMBL" id="VSSQ01015031">
    <property type="protein sequence ID" value="MPM54934.1"/>
    <property type="molecule type" value="Genomic_DNA"/>
</dbReference>
<dbReference type="SUPFAM" id="SSF69349">
    <property type="entry name" value="Phage fibre proteins"/>
    <property type="match status" value="1"/>
</dbReference>
<dbReference type="Gene3D" id="2.40.50.230">
    <property type="entry name" value="Gp5 N-terminal domain"/>
    <property type="match status" value="1"/>
</dbReference>
<proteinExistence type="predicted"/>
<reference evidence="2" key="1">
    <citation type="submission" date="2019-08" db="EMBL/GenBank/DDBJ databases">
        <authorList>
            <person name="Kucharzyk K."/>
            <person name="Murdoch R.W."/>
            <person name="Higgins S."/>
            <person name="Loffler F."/>
        </authorList>
    </citation>
    <scope>NUCLEOTIDE SEQUENCE</scope>
</reference>
<name>A0A645AZJ7_9ZZZZ</name>
<gene>
    <name evidence="2" type="ORF">SDC9_101717</name>
</gene>
<dbReference type="AlphaFoldDB" id="A0A645AZJ7"/>
<dbReference type="InterPro" id="IPR006531">
    <property type="entry name" value="Gp5/Vgr_OB"/>
</dbReference>
<dbReference type="SUPFAM" id="SSF69255">
    <property type="entry name" value="gp5 N-terminal domain-like"/>
    <property type="match status" value="1"/>
</dbReference>
<organism evidence="2">
    <name type="scientific">bioreactor metagenome</name>
    <dbReference type="NCBI Taxonomy" id="1076179"/>
    <lineage>
        <taxon>unclassified sequences</taxon>
        <taxon>metagenomes</taxon>
        <taxon>ecological metagenomes</taxon>
    </lineage>
</organism>
<evidence type="ECO:0000313" key="2">
    <source>
        <dbReference type="EMBL" id="MPM54934.1"/>
    </source>
</evidence>
<protein>
    <recommendedName>
        <fullName evidence="1">Gp5/Type VI secretion system Vgr protein OB-fold domain-containing protein</fullName>
    </recommendedName>
</protein>
<dbReference type="InterPro" id="IPR037026">
    <property type="entry name" value="Vgr_OB-fold_dom_sf"/>
</dbReference>